<dbReference type="SMART" id="SM00347">
    <property type="entry name" value="HTH_MARR"/>
    <property type="match status" value="1"/>
</dbReference>
<dbReference type="Gene3D" id="1.10.10.10">
    <property type="entry name" value="Winged helix-like DNA-binding domain superfamily/Winged helix DNA-binding domain"/>
    <property type="match status" value="1"/>
</dbReference>
<dbReference type="InterPro" id="IPR000835">
    <property type="entry name" value="HTH_MarR-typ"/>
</dbReference>
<evidence type="ECO:0000256" key="3">
    <source>
        <dbReference type="ARBA" id="ARBA00023015"/>
    </source>
</evidence>
<comment type="caution">
    <text evidence="7">The sequence shown here is derived from an EMBL/GenBank/DDBJ whole genome shotgun (WGS) entry which is preliminary data.</text>
</comment>
<dbReference type="InterPro" id="IPR036390">
    <property type="entry name" value="WH_DNA-bd_sf"/>
</dbReference>
<dbReference type="Proteomes" id="UP001501295">
    <property type="component" value="Unassembled WGS sequence"/>
</dbReference>
<dbReference type="InterPro" id="IPR011991">
    <property type="entry name" value="ArsR-like_HTH"/>
</dbReference>
<evidence type="ECO:0000256" key="2">
    <source>
        <dbReference type="ARBA" id="ARBA00022490"/>
    </source>
</evidence>
<keyword evidence="8" id="KW-1185">Reference proteome</keyword>
<evidence type="ECO:0000313" key="7">
    <source>
        <dbReference type="EMBL" id="GAA4680342.1"/>
    </source>
</evidence>
<evidence type="ECO:0000256" key="1">
    <source>
        <dbReference type="ARBA" id="ARBA00004496"/>
    </source>
</evidence>
<reference evidence="8" key="1">
    <citation type="journal article" date="2019" name="Int. J. Syst. Evol. Microbiol.">
        <title>The Global Catalogue of Microorganisms (GCM) 10K type strain sequencing project: providing services to taxonomists for standard genome sequencing and annotation.</title>
        <authorList>
            <consortium name="The Broad Institute Genomics Platform"/>
            <consortium name="The Broad Institute Genome Sequencing Center for Infectious Disease"/>
            <person name="Wu L."/>
            <person name="Ma J."/>
        </authorList>
    </citation>
    <scope>NUCLEOTIDE SEQUENCE [LARGE SCALE GENOMIC DNA]</scope>
    <source>
        <strain evidence="8">JCM 18956</strain>
    </source>
</reference>
<keyword evidence="3" id="KW-0805">Transcription regulation</keyword>
<dbReference type="InterPro" id="IPR036388">
    <property type="entry name" value="WH-like_DNA-bd_sf"/>
</dbReference>
<dbReference type="EMBL" id="BAABLM010000005">
    <property type="protein sequence ID" value="GAA4680342.1"/>
    <property type="molecule type" value="Genomic_DNA"/>
</dbReference>
<organism evidence="7 8">
    <name type="scientific">Frondihabitans cladoniiphilus</name>
    <dbReference type="NCBI Taxonomy" id="715785"/>
    <lineage>
        <taxon>Bacteria</taxon>
        <taxon>Bacillati</taxon>
        <taxon>Actinomycetota</taxon>
        <taxon>Actinomycetes</taxon>
        <taxon>Micrococcales</taxon>
        <taxon>Microbacteriaceae</taxon>
        <taxon>Frondihabitans</taxon>
    </lineage>
</organism>
<dbReference type="PANTHER" id="PTHR33164:SF5">
    <property type="entry name" value="ORGANIC HYDROPEROXIDE RESISTANCE TRANSCRIPTIONAL REGULATOR"/>
    <property type="match status" value="1"/>
</dbReference>
<keyword evidence="2" id="KW-0963">Cytoplasm</keyword>
<keyword evidence="4" id="KW-0238">DNA-binding</keyword>
<name>A0ABP8W4A5_9MICO</name>
<dbReference type="CDD" id="cd00090">
    <property type="entry name" value="HTH_ARSR"/>
    <property type="match status" value="1"/>
</dbReference>
<dbReference type="RefSeq" id="WP_345376424.1">
    <property type="nucleotide sequence ID" value="NZ_BAABLM010000005.1"/>
</dbReference>
<evidence type="ECO:0000256" key="4">
    <source>
        <dbReference type="ARBA" id="ARBA00023125"/>
    </source>
</evidence>
<dbReference type="SUPFAM" id="SSF46785">
    <property type="entry name" value="Winged helix' DNA-binding domain"/>
    <property type="match status" value="1"/>
</dbReference>
<accession>A0ABP8W4A5</accession>
<proteinExistence type="predicted"/>
<dbReference type="InterPro" id="IPR055166">
    <property type="entry name" value="Transc_reg_Sar_Rot_HTH"/>
</dbReference>
<gene>
    <name evidence="7" type="ORF">GCM10025780_26980</name>
</gene>
<sequence>MDQQPSLDEQICFALYSASRALTTRYRDLLVPLGLTYPQYLVFLVLWQSGPLTVSQLGERLHLDSGTLSPLLRRLEKAGHIVKTRVATDERSVLVSLTETGAALHEQAQGIPAEICAATGLDLPALQALTAQLNGVGDHVRQGLRSA</sequence>
<feature type="domain" description="HTH marR-type" evidence="6">
    <location>
        <begin position="8"/>
        <end position="147"/>
    </location>
</feature>
<evidence type="ECO:0000256" key="5">
    <source>
        <dbReference type="ARBA" id="ARBA00023163"/>
    </source>
</evidence>
<dbReference type="PANTHER" id="PTHR33164">
    <property type="entry name" value="TRANSCRIPTIONAL REGULATOR, MARR FAMILY"/>
    <property type="match status" value="1"/>
</dbReference>
<evidence type="ECO:0000313" key="8">
    <source>
        <dbReference type="Proteomes" id="UP001501295"/>
    </source>
</evidence>
<keyword evidence="5" id="KW-0804">Transcription</keyword>
<dbReference type="PRINTS" id="PR00598">
    <property type="entry name" value="HTHMARR"/>
</dbReference>
<dbReference type="Pfam" id="PF22381">
    <property type="entry name" value="Staph_reg_Sar_Rot"/>
    <property type="match status" value="1"/>
</dbReference>
<protein>
    <submittedName>
        <fullName evidence="7">MarR family transcriptional regulator</fullName>
    </submittedName>
</protein>
<comment type="subcellular location">
    <subcellularLocation>
        <location evidence="1">Cytoplasm</location>
    </subcellularLocation>
</comment>
<dbReference type="PROSITE" id="PS50995">
    <property type="entry name" value="HTH_MARR_2"/>
    <property type="match status" value="1"/>
</dbReference>
<dbReference type="InterPro" id="IPR039422">
    <property type="entry name" value="MarR/SlyA-like"/>
</dbReference>
<evidence type="ECO:0000259" key="6">
    <source>
        <dbReference type="PROSITE" id="PS50995"/>
    </source>
</evidence>